<gene>
    <name evidence="2" type="ORF">LPC04_22855</name>
</gene>
<dbReference type="SUPFAM" id="SSF54593">
    <property type="entry name" value="Glyoxalase/Bleomycin resistance protein/Dihydroxybiphenyl dioxygenase"/>
    <property type="match status" value="1"/>
</dbReference>
<dbReference type="InterPro" id="IPR029068">
    <property type="entry name" value="Glyas_Bleomycin-R_OHBP_Dase"/>
</dbReference>
<dbReference type="PROSITE" id="PS51819">
    <property type="entry name" value="VOC"/>
    <property type="match status" value="1"/>
</dbReference>
<proteinExistence type="predicted"/>
<comment type="caution">
    <text evidence="2">The sequence shown here is derived from an EMBL/GenBank/DDBJ whole genome shotgun (WGS) entry which is preliminary data.</text>
</comment>
<dbReference type="InterPro" id="IPR004360">
    <property type="entry name" value="Glyas_Fos-R_dOase_dom"/>
</dbReference>
<dbReference type="RefSeq" id="WP_275684607.1">
    <property type="nucleotide sequence ID" value="NZ_JAJLJH010000009.1"/>
</dbReference>
<name>A0A9X1YLK7_9BURK</name>
<dbReference type="Proteomes" id="UP001139353">
    <property type="component" value="Unassembled WGS sequence"/>
</dbReference>
<protein>
    <submittedName>
        <fullName evidence="2">VOC family protein</fullName>
    </submittedName>
</protein>
<sequence length="135" mass="14715">MIQIRDIDHLVLRVVDLPAMLRFYCDGLGCRIERRQDEIGLIQLRAGRSMLDLVPVDGKLGRAGGAAPGREGRNLDHLCFRVDPFDEPALRAHLASLDIAAGPTEPRYGAEGEGPSIYLSDPEGNVVELKGPPFA</sequence>
<evidence type="ECO:0000313" key="2">
    <source>
        <dbReference type="EMBL" id="MCK9688559.1"/>
    </source>
</evidence>
<organism evidence="2 3">
    <name type="scientific">Scleromatobacter humisilvae</name>
    <dbReference type="NCBI Taxonomy" id="2897159"/>
    <lineage>
        <taxon>Bacteria</taxon>
        <taxon>Pseudomonadati</taxon>
        <taxon>Pseudomonadota</taxon>
        <taxon>Betaproteobacteria</taxon>
        <taxon>Burkholderiales</taxon>
        <taxon>Sphaerotilaceae</taxon>
        <taxon>Scleromatobacter</taxon>
    </lineage>
</organism>
<dbReference type="InterPro" id="IPR037523">
    <property type="entry name" value="VOC_core"/>
</dbReference>
<accession>A0A9X1YLK7</accession>
<evidence type="ECO:0000259" key="1">
    <source>
        <dbReference type="PROSITE" id="PS51819"/>
    </source>
</evidence>
<evidence type="ECO:0000313" key="3">
    <source>
        <dbReference type="Proteomes" id="UP001139353"/>
    </source>
</evidence>
<dbReference type="Pfam" id="PF00903">
    <property type="entry name" value="Glyoxalase"/>
    <property type="match status" value="1"/>
</dbReference>
<keyword evidence="3" id="KW-1185">Reference proteome</keyword>
<dbReference type="InterPro" id="IPR050383">
    <property type="entry name" value="GlyoxalaseI/FosfomycinResist"/>
</dbReference>
<reference evidence="2" key="1">
    <citation type="submission" date="2021-11" db="EMBL/GenBank/DDBJ databases">
        <title>BS-T2-15 a new species belonging to the Comamonadaceae family isolated from the soil of a French oak forest.</title>
        <authorList>
            <person name="Mieszkin S."/>
            <person name="Alain K."/>
        </authorList>
    </citation>
    <scope>NUCLEOTIDE SEQUENCE</scope>
    <source>
        <strain evidence="2">BS-T2-15</strain>
    </source>
</reference>
<feature type="domain" description="VOC" evidence="1">
    <location>
        <begin position="6"/>
        <end position="132"/>
    </location>
</feature>
<dbReference type="AlphaFoldDB" id="A0A9X1YLK7"/>
<dbReference type="Gene3D" id="3.10.180.10">
    <property type="entry name" value="2,3-Dihydroxybiphenyl 1,2-Dioxygenase, domain 1"/>
    <property type="match status" value="1"/>
</dbReference>
<dbReference type="EMBL" id="JAJLJH010000009">
    <property type="protein sequence ID" value="MCK9688559.1"/>
    <property type="molecule type" value="Genomic_DNA"/>
</dbReference>
<dbReference type="PANTHER" id="PTHR21366:SF14">
    <property type="entry name" value="GLYOXALASE DOMAIN-CONTAINING PROTEIN 5"/>
    <property type="match status" value="1"/>
</dbReference>
<dbReference type="PANTHER" id="PTHR21366">
    <property type="entry name" value="GLYOXALASE FAMILY PROTEIN"/>
    <property type="match status" value="1"/>
</dbReference>